<dbReference type="InterPro" id="IPR007044">
    <property type="entry name" value="Cyclodeamin/CycHdrlase"/>
</dbReference>
<dbReference type="SUPFAM" id="SSF101262">
    <property type="entry name" value="Methenyltetrahydrofolate cyclohydrolase-like"/>
    <property type="match status" value="1"/>
</dbReference>
<protein>
    <submittedName>
        <fullName evidence="2">Formimidoyltetrahydrofolate cyclodeaminase</fullName>
    </submittedName>
</protein>
<keyword evidence="3" id="KW-1185">Reference proteome</keyword>
<dbReference type="Gene3D" id="1.20.120.680">
    <property type="entry name" value="Formiminotetrahydrofolate cyclodeaminase monomer, up-and-down helical bundle"/>
    <property type="match status" value="1"/>
</dbReference>
<dbReference type="RefSeq" id="WP_116480451.1">
    <property type="nucleotide sequence ID" value="NZ_CAUPJO010000005.1"/>
</dbReference>
<evidence type="ECO:0000313" key="3">
    <source>
        <dbReference type="Proteomes" id="UP000245793"/>
    </source>
</evidence>
<dbReference type="EMBL" id="QEKV01000009">
    <property type="protein sequence ID" value="PVY93795.1"/>
    <property type="molecule type" value="Genomic_DNA"/>
</dbReference>
<dbReference type="Proteomes" id="UP000245793">
    <property type="component" value="Unassembled WGS sequence"/>
</dbReference>
<sequence length="214" mass="23283">MTKLVDLTLIGYTDEVRGEKPAPGGGSVSAYAAALGASLTQMVGSLTIDKKAFEGLTDDEKSLMKENQKKLDGIIDELNDIVDTDANSFDDVMAAFKLPKDTEEEKKKRSEAIQTGYKKALETPIHAAKLGLEAMRLQNIYALKGNKNAITDVGVGTLLLQSGVEGALFNALINLNSVKDEAYVAQKRDEVDKIMKEAKDLREKTLAIVYSKLQ</sequence>
<dbReference type="Pfam" id="PF04961">
    <property type="entry name" value="FTCD_C"/>
    <property type="match status" value="1"/>
</dbReference>
<evidence type="ECO:0000259" key="1">
    <source>
        <dbReference type="Pfam" id="PF04961"/>
    </source>
</evidence>
<organism evidence="2 3">
    <name type="scientific">Ezakiella coagulans</name>
    <dbReference type="NCBI Taxonomy" id="46507"/>
    <lineage>
        <taxon>Bacteria</taxon>
        <taxon>Bacillati</taxon>
        <taxon>Bacillota</taxon>
        <taxon>Tissierellia</taxon>
        <taxon>Ezakiella</taxon>
    </lineage>
</organism>
<feature type="domain" description="Cyclodeaminase/cyclohydrolase" evidence="1">
    <location>
        <begin position="11"/>
        <end position="192"/>
    </location>
</feature>
<name>A0A2U1E1N4_9FIRM</name>
<gene>
    <name evidence="2" type="ORF">C7381_10960</name>
</gene>
<dbReference type="AlphaFoldDB" id="A0A2U1E1N4"/>
<evidence type="ECO:0000313" key="2">
    <source>
        <dbReference type="EMBL" id="PVY93795.1"/>
    </source>
</evidence>
<dbReference type="GO" id="GO:0003824">
    <property type="term" value="F:catalytic activity"/>
    <property type="evidence" value="ECO:0007669"/>
    <property type="project" value="InterPro"/>
</dbReference>
<accession>A0A2U1E1N4</accession>
<proteinExistence type="predicted"/>
<comment type="caution">
    <text evidence="2">The sequence shown here is derived from an EMBL/GenBank/DDBJ whole genome shotgun (WGS) entry which is preliminary data.</text>
</comment>
<reference evidence="2 3" key="1">
    <citation type="submission" date="2018-04" db="EMBL/GenBank/DDBJ databases">
        <title>Genomic Encyclopedia of Type Strains, Phase IV (KMG-IV): sequencing the most valuable type-strain genomes for metagenomic binning, comparative biology and taxonomic classification.</title>
        <authorList>
            <person name="Goeker M."/>
        </authorList>
    </citation>
    <scope>NUCLEOTIDE SEQUENCE [LARGE SCALE GENOMIC DNA]</scope>
    <source>
        <strain evidence="2 3">DSM 20705</strain>
    </source>
</reference>
<dbReference type="InterPro" id="IPR036178">
    <property type="entry name" value="Formintransfe-cycloase-like_sf"/>
</dbReference>